<organism evidence="1 2">
    <name type="scientific">Rhododendron molle</name>
    <name type="common">Chinese azalea</name>
    <name type="synonym">Azalea mollis</name>
    <dbReference type="NCBI Taxonomy" id="49168"/>
    <lineage>
        <taxon>Eukaryota</taxon>
        <taxon>Viridiplantae</taxon>
        <taxon>Streptophyta</taxon>
        <taxon>Embryophyta</taxon>
        <taxon>Tracheophyta</taxon>
        <taxon>Spermatophyta</taxon>
        <taxon>Magnoliopsida</taxon>
        <taxon>eudicotyledons</taxon>
        <taxon>Gunneridae</taxon>
        <taxon>Pentapetalae</taxon>
        <taxon>asterids</taxon>
        <taxon>Ericales</taxon>
        <taxon>Ericaceae</taxon>
        <taxon>Ericoideae</taxon>
        <taxon>Rhodoreae</taxon>
        <taxon>Rhododendron</taxon>
    </lineage>
</organism>
<dbReference type="EMBL" id="CM046392">
    <property type="protein sequence ID" value="KAI8554886.1"/>
    <property type="molecule type" value="Genomic_DNA"/>
</dbReference>
<accession>A0ACC0NPR7</accession>
<protein>
    <submittedName>
        <fullName evidence="1">Uncharacterized protein</fullName>
    </submittedName>
</protein>
<name>A0ACC0NPR7_RHOML</name>
<reference evidence="1" key="1">
    <citation type="submission" date="2022-02" db="EMBL/GenBank/DDBJ databases">
        <title>Plant Genome Project.</title>
        <authorList>
            <person name="Zhang R.-G."/>
        </authorList>
    </citation>
    <scope>NUCLEOTIDE SEQUENCE</scope>
    <source>
        <strain evidence="1">AT1</strain>
    </source>
</reference>
<sequence length="353" mass="40336">MRRLFRSDNDRIKNSELVEYANVQEQLNHWTIPPVRSSTIYGHGTFNFKSTLAIKTKEKTESIELNDKIINLMDRSDLLAHMRNYNYVHIDLVQIALKPLTLLGMDTCLQVTLRDGRCNNWRSSIMGAIETSLCHGPVYFNTYPNLSLSLTDRNIGEVLNCRIQTRGYDYLLGSEVMAVIYRIYYKVINTMNPKVRQLGSGDQTVLIETNMLTSNIATNRLINWEEITFPENWTITNAVPPRPIINRIEQITQDNEGTVSLNFRNSRNNGLLRSISSRMSNTHEPYRVSVPPTTVERNPTSDIPDSSSLEDVNLAGIRISANNIPHGVYNEPHHRVESPTASDMNFSINDNHR</sequence>
<evidence type="ECO:0000313" key="2">
    <source>
        <dbReference type="Proteomes" id="UP001062846"/>
    </source>
</evidence>
<evidence type="ECO:0000313" key="1">
    <source>
        <dbReference type="EMBL" id="KAI8554886.1"/>
    </source>
</evidence>
<dbReference type="Proteomes" id="UP001062846">
    <property type="component" value="Chromosome 5"/>
</dbReference>
<proteinExistence type="predicted"/>
<gene>
    <name evidence="1" type="ORF">RHMOL_Rhmol05G0131600</name>
</gene>
<comment type="caution">
    <text evidence="1">The sequence shown here is derived from an EMBL/GenBank/DDBJ whole genome shotgun (WGS) entry which is preliminary data.</text>
</comment>
<keyword evidence="2" id="KW-1185">Reference proteome</keyword>